<dbReference type="GO" id="GO:0008171">
    <property type="term" value="F:O-methyltransferase activity"/>
    <property type="evidence" value="ECO:0007669"/>
    <property type="project" value="TreeGrafter"/>
</dbReference>
<dbReference type="Gene3D" id="3.40.50.150">
    <property type="entry name" value="Vaccinia Virus protein VP39"/>
    <property type="match status" value="1"/>
</dbReference>
<sequence>MYKQYRQLWIEQLQIGTVFDIGANIGQAALVLSQVFPNATIHSFEPLPDCYETLSKLTSKLPNLVTYNLALGNYNGDAPFERNQHTVSSSMLTMASVHVANFPETAISTTVTVPVMQLDEAAKSMTIKRNLLVKIDVQGYEMQVIEGGRNTLREATIVIAETSFVPMYEGQALFCDIVDAMQSLGFYYAGAFDQLHSPRDGRLLQQDAIFLKSEQN</sequence>
<dbReference type="KEGG" id="smon:AWR27_06500"/>
<dbReference type="InterPro" id="IPR053188">
    <property type="entry name" value="FkbM_Methyltransferase"/>
</dbReference>
<name>A0A1P9WUE2_9BACT</name>
<accession>A0A1P9WUE2</accession>
<dbReference type="SUPFAM" id="SSF53335">
    <property type="entry name" value="S-adenosyl-L-methionine-dependent methyltransferases"/>
    <property type="match status" value="1"/>
</dbReference>
<dbReference type="InterPro" id="IPR006342">
    <property type="entry name" value="FkbM_mtfrase"/>
</dbReference>
<dbReference type="Proteomes" id="UP000187941">
    <property type="component" value="Chromosome"/>
</dbReference>
<dbReference type="EMBL" id="CP014263">
    <property type="protein sequence ID" value="AQG79004.1"/>
    <property type="molecule type" value="Genomic_DNA"/>
</dbReference>
<dbReference type="STRING" id="1178516.AWR27_06500"/>
<dbReference type="InterPro" id="IPR029063">
    <property type="entry name" value="SAM-dependent_MTases_sf"/>
</dbReference>
<dbReference type="PANTHER" id="PTHR36973:SF4">
    <property type="entry name" value="NODULATION PROTEIN"/>
    <property type="match status" value="1"/>
</dbReference>
<evidence type="ECO:0000313" key="3">
    <source>
        <dbReference type="Proteomes" id="UP000187941"/>
    </source>
</evidence>
<evidence type="ECO:0000313" key="2">
    <source>
        <dbReference type="EMBL" id="AQG79004.1"/>
    </source>
</evidence>
<dbReference type="Pfam" id="PF05050">
    <property type="entry name" value="Methyltransf_21"/>
    <property type="match status" value="1"/>
</dbReference>
<gene>
    <name evidence="2" type="ORF">AWR27_06500</name>
</gene>
<keyword evidence="3" id="KW-1185">Reference proteome</keyword>
<organism evidence="2 3">
    <name type="scientific">Spirosoma montaniterrae</name>
    <dbReference type="NCBI Taxonomy" id="1178516"/>
    <lineage>
        <taxon>Bacteria</taxon>
        <taxon>Pseudomonadati</taxon>
        <taxon>Bacteroidota</taxon>
        <taxon>Cytophagia</taxon>
        <taxon>Cytophagales</taxon>
        <taxon>Cytophagaceae</taxon>
        <taxon>Spirosoma</taxon>
    </lineage>
</organism>
<dbReference type="PANTHER" id="PTHR36973">
    <property type="entry name" value="SLL1456 PROTEIN-RELATED"/>
    <property type="match status" value="1"/>
</dbReference>
<protein>
    <recommendedName>
        <fullName evidence="1">Methyltransferase FkbM domain-containing protein</fullName>
    </recommendedName>
</protein>
<evidence type="ECO:0000259" key="1">
    <source>
        <dbReference type="Pfam" id="PF05050"/>
    </source>
</evidence>
<proteinExistence type="predicted"/>
<dbReference type="NCBIfam" id="TIGR01444">
    <property type="entry name" value="fkbM_fam"/>
    <property type="match status" value="1"/>
</dbReference>
<feature type="domain" description="Methyltransferase FkbM" evidence="1">
    <location>
        <begin position="20"/>
        <end position="186"/>
    </location>
</feature>
<dbReference type="AlphaFoldDB" id="A0A1P9WUE2"/>
<reference evidence="2 3" key="1">
    <citation type="submission" date="2016-01" db="EMBL/GenBank/DDBJ databases">
        <authorList>
            <person name="Oliw E.H."/>
        </authorList>
    </citation>
    <scope>NUCLEOTIDE SEQUENCE [LARGE SCALE GENOMIC DNA]</scope>
    <source>
        <strain evidence="2 3">DY10</strain>
    </source>
</reference>